<dbReference type="AlphaFoldDB" id="A0A132E845"/>
<gene>
    <name evidence="1" type="ORF">WT56_29665</name>
</gene>
<dbReference type="EMBL" id="LPJR01000076">
    <property type="protein sequence ID" value="KWF20830.1"/>
    <property type="molecule type" value="Genomic_DNA"/>
</dbReference>
<evidence type="ECO:0000313" key="2">
    <source>
        <dbReference type="Proteomes" id="UP000062912"/>
    </source>
</evidence>
<accession>A0A132E845</accession>
<evidence type="ECO:0000313" key="1">
    <source>
        <dbReference type="EMBL" id="KWF20830.1"/>
    </source>
</evidence>
<name>A0A132E845_9BURK</name>
<proteinExistence type="predicted"/>
<sequence>MLLPYIRPRTDRIEKFANITEDAISSAWVKLVTTGTIEVIRQDDDVANFFGAVAAMQTHAIILQFQFLYCDRIGACGVVFAKNFLYLVRDVINYFRCFHEMEAFVVTSLF</sequence>
<protein>
    <submittedName>
        <fullName evidence="1">Uncharacterized protein</fullName>
    </submittedName>
</protein>
<reference evidence="1 2" key="1">
    <citation type="submission" date="2015-11" db="EMBL/GenBank/DDBJ databases">
        <title>Expanding the genomic diversity of Burkholderia species for the development of highly accurate diagnostics.</title>
        <authorList>
            <person name="Sahl J."/>
            <person name="Keim P."/>
            <person name="Wagner D."/>
        </authorList>
    </citation>
    <scope>NUCLEOTIDE SEQUENCE [LARGE SCALE GENOMIC DNA]</scope>
    <source>
        <strain evidence="1 2">MSMB368WGS</strain>
    </source>
</reference>
<dbReference type="Proteomes" id="UP000062912">
    <property type="component" value="Unassembled WGS sequence"/>
</dbReference>
<comment type="caution">
    <text evidence="1">The sequence shown here is derived from an EMBL/GenBank/DDBJ whole genome shotgun (WGS) entry which is preliminary data.</text>
</comment>
<organism evidence="1 2">
    <name type="scientific">Burkholderia pseudomultivorans</name>
    <dbReference type="NCBI Taxonomy" id="1207504"/>
    <lineage>
        <taxon>Bacteria</taxon>
        <taxon>Pseudomonadati</taxon>
        <taxon>Pseudomonadota</taxon>
        <taxon>Betaproteobacteria</taxon>
        <taxon>Burkholderiales</taxon>
        <taxon>Burkholderiaceae</taxon>
        <taxon>Burkholderia</taxon>
        <taxon>Burkholderia cepacia complex</taxon>
    </lineage>
</organism>